<keyword evidence="2" id="KW-1185">Reference proteome</keyword>
<sequence>MQLRDLPNDILRLVLEAALRTCGTIAIMLKSNLPLLAVCRRWRRLALTAVYTGVNIRYDAQPIRRRSRYGNTRAKNAAGNSDRPKLAATNLDIVVSAGCAQTVSEVDIHVDYKANLLPGLGAAIQLMHAAAKDQNPIVVPPDHTFRQLKSVSIAYGDRIGYQHPRVDPAKLVSLNLVSWPSNHSWAPFSAGDSSGVIEFPNLEELRLSYPFTRATDGVEARHPDGHPWELHFPRLGKLDVSSNQDRCPLLEYAVLPPRMYEISINATTSLLVRMAGMRPPVSKNIKIAVSTSFNGDPAALAAANRILKGARESKRVELRVSDCSLVVLPESITCTSLTALSIDADTSVDTMLGFIRMLPNLTSLSIRRLTLHDIQEDISVPGPDEDCLVEPFNAKVKDMLIEASLGGQRLEMLVPVAKYLLLRTPALTWFWSKVLPRGPI</sequence>
<name>A0A9W8HK26_9FUNG</name>
<reference evidence="1" key="1">
    <citation type="submission" date="2022-07" db="EMBL/GenBank/DDBJ databases">
        <title>Phylogenomic reconstructions and comparative analyses of Kickxellomycotina fungi.</title>
        <authorList>
            <person name="Reynolds N.K."/>
            <person name="Stajich J.E."/>
            <person name="Barry K."/>
            <person name="Grigoriev I.V."/>
            <person name="Crous P."/>
            <person name="Smith M.E."/>
        </authorList>
    </citation>
    <scope>NUCLEOTIDE SEQUENCE</scope>
    <source>
        <strain evidence="1">NBRC 105414</strain>
    </source>
</reference>
<evidence type="ECO:0000313" key="2">
    <source>
        <dbReference type="Proteomes" id="UP001140217"/>
    </source>
</evidence>
<proteinExistence type="predicted"/>
<comment type="caution">
    <text evidence="1">The sequence shown here is derived from an EMBL/GenBank/DDBJ whole genome shotgun (WGS) entry which is preliminary data.</text>
</comment>
<dbReference type="EMBL" id="JANBUL010000044">
    <property type="protein sequence ID" value="KAJ2783585.1"/>
    <property type="molecule type" value="Genomic_DNA"/>
</dbReference>
<accession>A0A9W8HK26</accession>
<dbReference type="AlphaFoldDB" id="A0A9W8HK26"/>
<dbReference type="Proteomes" id="UP001140217">
    <property type="component" value="Unassembled WGS sequence"/>
</dbReference>
<gene>
    <name evidence="1" type="ORF">H4R18_001638</name>
</gene>
<evidence type="ECO:0000313" key="1">
    <source>
        <dbReference type="EMBL" id="KAJ2783585.1"/>
    </source>
</evidence>
<protein>
    <submittedName>
        <fullName evidence="1">Uncharacterized protein</fullName>
    </submittedName>
</protein>
<organism evidence="1 2">
    <name type="scientific">Coemansia javaensis</name>
    <dbReference type="NCBI Taxonomy" id="2761396"/>
    <lineage>
        <taxon>Eukaryota</taxon>
        <taxon>Fungi</taxon>
        <taxon>Fungi incertae sedis</taxon>
        <taxon>Zoopagomycota</taxon>
        <taxon>Kickxellomycotina</taxon>
        <taxon>Kickxellomycetes</taxon>
        <taxon>Kickxellales</taxon>
        <taxon>Kickxellaceae</taxon>
        <taxon>Coemansia</taxon>
    </lineage>
</organism>